<evidence type="ECO:0000313" key="2">
    <source>
        <dbReference type="EMBL" id="KRH91887.1"/>
    </source>
</evidence>
<dbReference type="EMBL" id="LGUB01001422">
    <property type="protein sequence ID" value="KRH91887.1"/>
    <property type="molecule type" value="Genomic_DNA"/>
</dbReference>
<dbReference type="VEuPathDB" id="MicrosporidiaDB:M153_19878000193"/>
<dbReference type="Pfam" id="PF00437">
    <property type="entry name" value="T2SSE"/>
    <property type="match status" value="1"/>
</dbReference>
<organism evidence="2 3">
    <name type="scientific">Pseudoloma neurophilia</name>
    <dbReference type="NCBI Taxonomy" id="146866"/>
    <lineage>
        <taxon>Eukaryota</taxon>
        <taxon>Fungi</taxon>
        <taxon>Fungi incertae sedis</taxon>
        <taxon>Microsporidia</taxon>
        <taxon>Pseudoloma</taxon>
    </lineage>
</organism>
<protein>
    <recommendedName>
        <fullName evidence="1">Bacterial type II secretion system protein E domain-containing protein</fullName>
    </recommendedName>
</protein>
<reference evidence="2 3" key="1">
    <citation type="submission" date="2015-07" db="EMBL/GenBank/DDBJ databases">
        <title>The genome of Pseudoloma neurophilia, a relevant intracellular parasite of the zebrafish.</title>
        <authorList>
            <person name="Ndikumana S."/>
            <person name="Pelin A."/>
            <person name="Sanders J."/>
            <person name="Corradi N."/>
        </authorList>
    </citation>
    <scope>NUCLEOTIDE SEQUENCE [LARGE SCALE GENOMIC DNA]</scope>
    <source>
        <strain evidence="2 3">MK1</strain>
    </source>
</reference>
<name>A0A0R0LXA2_9MICR</name>
<evidence type="ECO:0000259" key="1">
    <source>
        <dbReference type="Pfam" id="PF00437"/>
    </source>
</evidence>
<dbReference type="InterPro" id="IPR027417">
    <property type="entry name" value="P-loop_NTPase"/>
</dbReference>
<keyword evidence="3" id="KW-1185">Reference proteome</keyword>
<feature type="domain" description="Bacterial type II secretion system protein E" evidence="1">
    <location>
        <begin position="26"/>
        <end position="68"/>
    </location>
</feature>
<accession>A0A0R0LXA2</accession>
<dbReference type="AlphaFoldDB" id="A0A0R0LXA2"/>
<dbReference type="Gene3D" id="3.40.50.300">
    <property type="entry name" value="P-loop containing nucleotide triphosphate hydrolases"/>
    <property type="match status" value="1"/>
</dbReference>
<dbReference type="Proteomes" id="UP000051530">
    <property type="component" value="Unassembled WGS sequence"/>
</dbReference>
<dbReference type="SUPFAM" id="SSF52540">
    <property type="entry name" value="P-loop containing nucleoside triphosphate hydrolases"/>
    <property type="match status" value="2"/>
</dbReference>
<sequence>MNRKHPLFISDQTARKLEQALFAMKLEIQSKRRMIILITGATGTGKSFSLNMMLNFLGMTKYIQKSENSLKKNTTIKILDTDDYKDMMHALNNNRLIIVDSRNISSIPSNISKSSEDEPIIVIIQFSGVPVARCLKVLRELSKFYSNFEE</sequence>
<gene>
    <name evidence="2" type="ORF">M153_19878000193</name>
</gene>
<feature type="non-terminal residue" evidence="2">
    <location>
        <position position="150"/>
    </location>
</feature>
<dbReference type="InterPro" id="IPR001482">
    <property type="entry name" value="T2SS/T4SS_dom"/>
</dbReference>
<proteinExistence type="predicted"/>
<evidence type="ECO:0000313" key="3">
    <source>
        <dbReference type="Proteomes" id="UP000051530"/>
    </source>
</evidence>
<comment type="caution">
    <text evidence="2">The sequence shown here is derived from an EMBL/GenBank/DDBJ whole genome shotgun (WGS) entry which is preliminary data.</text>
</comment>